<dbReference type="PANTHER" id="PTHR40469">
    <property type="entry name" value="SECRETED GLYCOSYL HYDROLASE"/>
    <property type="match status" value="1"/>
</dbReference>
<evidence type="ECO:0000313" key="3">
    <source>
        <dbReference type="EMBL" id="ELZ15416.1"/>
    </source>
</evidence>
<keyword evidence="4" id="KW-1185">Reference proteome</keyword>
<dbReference type="PANTHER" id="PTHR40469:SF2">
    <property type="entry name" value="GALACTOSE-BINDING DOMAIN-LIKE SUPERFAMILY PROTEIN"/>
    <property type="match status" value="1"/>
</dbReference>
<dbReference type="OrthoDB" id="307450at2157"/>
<dbReference type="Gene3D" id="3.40.50.880">
    <property type="match status" value="1"/>
</dbReference>
<dbReference type="Proteomes" id="UP000011657">
    <property type="component" value="Unassembled WGS sequence"/>
</dbReference>
<dbReference type="STRING" id="1227488.C477_17075"/>
<accession>M0BWL5</accession>
<organism evidence="3 4">
    <name type="scientific">Haloterrigena salina JCM 13891</name>
    <dbReference type="NCBI Taxonomy" id="1227488"/>
    <lineage>
        <taxon>Archaea</taxon>
        <taxon>Methanobacteriati</taxon>
        <taxon>Methanobacteriota</taxon>
        <taxon>Stenosarchaea group</taxon>
        <taxon>Halobacteria</taxon>
        <taxon>Halobacteriales</taxon>
        <taxon>Natrialbaceae</taxon>
        <taxon>Haloterrigena</taxon>
    </lineage>
</organism>
<feature type="region of interest" description="Disordered" evidence="1">
    <location>
        <begin position="216"/>
        <end position="237"/>
    </location>
</feature>
<proteinExistence type="predicted"/>
<evidence type="ECO:0000313" key="4">
    <source>
        <dbReference type="Proteomes" id="UP000011657"/>
    </source>
</evidence>
<reference evidence="3 4" key="1">
    <citation type="journal article" date="2014" name="PLoS Genet.">
        <title>Phylogenetically driven sequencing of extremely halophilic archaea reveals strategies for static and dynamic osmo-response.</title>
        <authorList>
            <person name="Becker E.A."/>
            <person name="Seitzer P.M."/>
            <person name="Tritt A."/>
            <person name="Larsen D."/>
            <person name="Krusor M."/>
            <person name="Yao A.I."/>
            <person name="Wu D."/>
            <person name="Madern D."/>
            <person name="Eisen J.A."/>
            <person name="Darling A.E."/>
            <person name="Facciotti M.T."/>
        </authorList>
    </citation>
    <scope>NUCLEOTIDE SEQUENCE [LARGE SCALE GENOMIC DNA]</scope>
    <source>
        <strain evidence="3 4">JCM 13891</strain>
    </source>
</reference>
<sequence>MQTDKRALIVGGNRFPFHRFERMGPLLEDALAPAGIEAELTTDRDALTDLDGYDVLVDYTTDSTLTDAQREGLLSFVDAGNGYAGVHSASDLTTVDGENRDEPAPELRELIGGHFLTHPAQGAFDVNVVYSHHPVSADLEDFRVWDEPYVLECDDDLTVLARMDHPEIEDMPVSWVKEYGDGRVFYCSLGHDRPAITADGTRALLRNGVRWAADSSAGDHRRRDAGAPAKRRALGGR</sequence>
<evidence type="ECO:0000256" key="1">
    <source>
        <dbReference type="SAM" id="MobiDB-lite"/>
    </source>
</evidence>
<dbReference type="PATRIC" id="fig|1227488.3.peg.3415"/>
<dbReference type="InterPro" id="IPR029062">
    <property type="entry name" value="Class_I_gatase-like"/>
</dbReference>
<evidence type="ECO:0000259" key="2">
    <source>
        <dbReference type="Pfam" id="PF06283"/>
    </source>
</evidence>
<dbReference type="Pfam" id="PF06283">
    <property type="entry name" value="ThuA"/>
    <property type="match status" value="1"/>
</dbReference>
<dbReference type="EMBL" id="AOIS01000057">
    <property type="protein sequence ID" value="ELZ15416.1"/>
    <property type="molecule type" value="Genomic_DNA"/>
</dbReference>
<dbReference type="RefSeq" id="WP_008895687.1">
    <property type="nucleotide sequence ID" value="NZ_AOIS01000057.1"/>
</dbReference>
<dbReference type="eggNOG" id="arCOG08124">
    <property type="taxonomic scope" value="Archaea"/>
</dbReference>
<name>M0BWL5_9EURY</name>
<protein>
    <recommendedName>
        <fullName evidence="2">ThuA-like domain-containing protein</fullName>
    </recommendedName>
</protein>
<dbReference type="SUPFAM" id="SSF52317">
    <property type="entry name" value="Class I glutamine amidotransferase-like"/>
    <property type="match status" value="1"/>
</dbReference>
<dbReference type="InterPro" id="IPR029010">
    <property type="entry name" value="ThuA-like"/>
</dbReference>
<feature type="domain" description="ThuA-like" evidence="2">
    <location>
        <begin position="6"/>
        <end position="212"/>
    </location>
</feature>
<comment type="caution">
    <text evidence="3">The sequence shown here is derived from an EMBL/GenBank/DDBJ whole genome shotgun (WGS) entry which is preliminary data.</text>
</comment>
<gene>
    <name evidence="3" type="ORF">C477_17075</name>
</gene>
<dbReference type="AlphaFoldDB" id="M0BWL5"/>